<dbReference type="Proteomes" id="UP000030758">
    <property type="component" value="Unassembled WGS sequence"/>
</dbReference>
<evidence type="ECO:0000313" key="2">
    <source>
        <dbReference type="EMBL" id="KFD71941.1"/>
    </source>
</evidence>
<proteinExistence type="predicted"/>
<sequence>MVVVLSDLTWNVVCVLEPYDECGSGRLPPEFLIGMVDRASAICNPGSMGYVLDNKSGVSCQRPPVIKV</sequence>
<evidence type="ECO:0000313" key="1">
    <source>
        <dbReference type="EMBL" id="KFD52782.1"/>
    </source>
</evidence>
<keyword evidence="3" id="KW-1185">Reference proteome</keyword>
<organism evidence="2">
    <name type="scientific">Trichuris suis</name>
    <name type="common">pig whipworm</name>
    <dbReference type="NCBI Taxonomy" id="68888"/>
    <lineage>
        <taxon>Eukaryota</taxon>
        <taxon>Metazoa</taxon>
        <taxon>Ecdysozoa</taxon>
        <taxon>Nematoda</taxon>
        <taxon>Enoplea</taxon>
        <taxon>Dorylaimia</taxon>
        <taxon>Trichinellida</taxon>
        <taxon>Trichuridae</taxon>
        <taxon>Trichuris</taxon>
    </lineage>
</organism>
<accession>A0A085NR45</accession>
<gene>
    <name evidence="1" type="ORF">M513_06273</name>
    <name evidence="2" type="ORF">M514_06273</name>
</gene>
<dbReference type="Proteomes" id="UP000030764">
    <property type="component" value="Unassembled WGS sequence"/>
</dbReference>
<dbReference type="EMBL" id="KL367480">
    <property type="protein sequence ID" value="KFD71941.1"/>
    <property type="molecule type" value="Genomic_DNA"/>
</dbReference>
<evidence type="ECO:0000313" key="3">
    <source>
        <dbReference type="Proteomes" id="UP000030764"/>
    </source>
</evidence>
<protein>
    <submittedName>
        <fullName evidence="2">Uncharacterized protein</fullName>
    </submittedName>
</protein>
<reference evidence="2 3" key="1">
    <citation type="journal article" date="2014" name="Nat. Genet.">
        <title>Genome and transcriptome of the porcine whipworm Trichuris suis.</title>
        <authorList>
            <person name="Jex A.R."/>
            <person name="Nejsum P."/>
            <person name="Schwarz E.M."/>
            <person name="Hu L."/>
            <person name="Young N.D."/>
            <person name="Hall R.S."/>
            <person name="Korhonen P.K."/>
            <person name="Liao S."/>
            <person name="Thamsborg S."/>
            <person name="Xia J."/>
            <person name="Xu P."/>
            <person name="Wang S."/>
            <person name="Scheerlinck J.P."/>
            <person name="Hofmann A."/>
            <person name="Sternberg P.W."/>
            <person name="Wang J."/>
            <person name="Gasser R.B."/>
        </authorList>
    </citation>
    <scope>NUCLEOTIDE SEQUENCE [LARGE SCALE GENOMIC DNA]</scope>
    <source>
        <strain evidence="2">DCEP-RM93F</strain>
        <strain evidence="1">DCEP-RM93M</strain>
    </source>
</reference>
<dbReference type="EMBL" id="KL363223">
    <property type="protein sequence ID" value="KFD52782.1"/>
    <property type="molecule type" value="Genomic_DNA"/>
</dbReference>
<dbReference type="AlphaFoldDB" id="A0A085NR45"/>
<name>A0A085NR45_9BILA</name>